<dbReference type="RefSeq" id="WP_075629436.1">
    <property type="nucleotide sequence ID" value="NZ_FOAM01000008.1"/>
</dbReference>
<protein>
    <recommendedName>
        <fullName evidence="1">UPF0262 protein BJF93_06305</fullName>
    </recommendedName>
</protein>
<organism evidence="2 3">
    <name type="scientific">Xaviernesmea oryzae</name>
    <dbReference type="NCBI Taxonomy" id="464029"/>
    <lineage>
        <taxon>Bacteria</taxon>
        <taxon>Pseudomonadati</taxon>
        <taxon>Pseudomonadota</taxon>
        <taxon>Alphaproteobacteria</taxon>
        <taxon>Hyphomicrobiales</taxon>
        <taxon>Rhizobiaceae</taxon>
        <taxon>Rhizobium/Agrobacterium group</taxon>
        <taxon>Xaviernesmea</taxon>
    </lineage>
</organism>
<name>A0A1Q9AS46_9HYPH</name>
<gene>
    <name evidence="2" type="ORF">BJF93_06305</name>
</gene>
<keyword evidence="3" id="KW-1185">Reference proteome</keyword>
<dbReference type="NCBIfam" id="NF002769">
    <property type="entry name" value="PRK02853.1"/>
    <property type="match status" value="1"/>
</dbReference>
<dbReference type="Pfam" id="PF06793">
    <property type="entry name" value="UPF0262"/>
    <property type="match status" value="1"/>
</dbReference>
<comment type="similarity">
    <text evidence="1">Belongs to the UPF0262 family.</text>
</comment>
<dbReference type="PIRSF" id="PIRSF032146">
    <property type="entry name" value="UCP032146"/>
    <property type="match status" value="1"/>
</dbReference>
<evidence type="ECO:0000256" key="1">
    <source>
        <dbReference type="HAMAP-Rule" id="MF_00678"/>
    </source>
</evidence>
<dbReference type="OrthoDB" id="9798434at2"/>
<dbReference type="Proteomes" id="UP000186364">
    <property type="component" value="Unassembled WGS sequence"/>
</dbReference>
<dbReference type="InterPro" id="IPR008321">
    <property type="entry name" value="UCP032146"/>
</dbReference>
<sequence>MTSAPTSEQARQRLCDVALDETIGRSTPDVEHERAVAIFDLLEENSFAPIGHESGPYRLKLSLRDSKLIFSISTEDGADVATHILSLTPFRRIVKDYFLICESYYQAIRSATPSQIEAIDMGRRGIHNEGSQTLKDRLNGKIEVDFDTARRLFTLVCVLYWKG</sequence>
<proteinExistence type="inferred from homology"/>
<evidence type="ECO:0000313" key="2">
    <source>
        <dbReference type="EMBL" id="OLP58230.1"/>
    </source>
</evidence>
<reference evidence="2 3" key="1">
    <citation type="submission" date="2016-09" db="EMBL/GenBank/DDBJ databases">
        <title>Rhizobium sp. nov., a novel species isolated from the rice rhizosphere.</title>
        <authorList>
            <person name="Zhao J."/>
            <person name="Zhang X."/>
        </authorList>
    </citation>
    <scope>NUCLEOTIDE SEQUENCE [LARGE SCALE GENOMIC DNA]</scope>
    <source>
        <strain evidence="2 3">1.7048</strain>
    </source>
</reference>
<dbReference type="EMBL" id="MKIP01000058">
    <property type="protein sequence ID" value="OLP58230.1"/>
    <property type="molecule type" value="Genomic_DNA"/>
</dbReference>
<comment type="caution">
    <text evidence="2">The sequence shown here is derived from an EMBL/GenBank/DDBJ whole genome shotgun (WGS) entry which is preliminary data.</text>
</comment>
<accession>A0A1Q9AS46</accession>
<dbReference type="AlphaFoldDB" id="A0A1Q9AS46"/>
<evidence type="ECO:0000313" key="3">
    <source>
        <dbReference type="Proteomes" id="UP000186364"/>
    </source>
</evidence>
<dbReference type="HAMAP" id="MF_00678">
    <property type="entry name" value="UPF0262"/>
    <property type="match status" value="1"/>
</dbReference>